<dbReference type="EMBL" id="JAEVFJ010000002">
    <property type="protein sequence ID" value="KAH8106783.1"/>
    <property type="molecule type" value="Genomic_DNA"/>
</dbReference>
<dbReference type="OrthoDB" id="2749714at2759"/>
<feature type="compositionally biased region" description="Basic and acidic residues" evidence="2">
    <location>
        <begin position="55"/>
        <end position="65"/>
    </location>
</feature>
<evidence type="ECO:0000313" key="3">
    <source>
        <dbReference type="EMBL" id="KAH8106783.1"/>
    </source>
</evidence>
<evidence type="ECO:0008006" key="5">
    <source>
        <dbReference type="Google" id="ProtNLM"/>
    </source>
</evidence>
<gene>
    <name evidence="3" type="ORF">BXZ70DRAFT_1060887</name>
</gene>
<dbReference type="AlphaFoldDB" id="A0A8K0UY66"/>
<proteinExistence type="predicted"/>
<dbReference type="PANTHER" id="PTHR48125:SF10">
    <property type="entry name" value="OS12G0136300 PROTEIN"/>
    <property type="match status" value="1"/>
</dbReference>
<evidence type="ECO:0000313" key="4">
    <source>
        <dbReference type="Proteomes" id="UP000813824"/>
    </source>
</evidence>
<dbReference type="PANTHER" id="PTHR48125">
    <property type="entry name" value="LP07818P1"/>
    <property type="match status" value="1"/>
</dbReference>
<evidence type="ECO:0000256" key="2">
    <source>
        <dbReference type="SAM" id="MobiDB-lite"/>
    </source>
</evidence>
<reference evidence="3" key="1">
    <citation type="journal article" date="2021" name="New Phytol.">
        <title>Evolutionary innovations through gain and loss of genes in the ectomycorrhizal Boletales.</title>
        <authorList>
            <person name="Wu G."/>
            <person name="Miyauchi S."/>
            <person name="Morin E."/>
            <person name="Kuo A."/>
            <person name="Drula E."/>
            <person name="Varga T."/>
            <person name="Kohler A."/>
            <person name="Feng B."/>
            <person name="Cao Y."/>
            <person name="Lipzen A."/>
            <person name="Daum C."/>
            <person name="Hundley H."/>
            <person name="Pangilinan J."/>
            <person name="Johnson J."/>
            <person name="Barry K."/>
            <person name="LaButti K."/>
            <person name="Ng V."/>
            <person name="Ahrendt S."/>
            <person name="Min B."/>
            <person name="Choi I.G."/>
            <person name="Park H."/>
            <person name="Plett J.M."/>
            <person name="Magnuson J."/>
            <person name="Spatafora J.W."/>
            <person name="Nagy L.G."/>
            <person name="Henrissat B."/>
            <person name="Grigoriev I.V."/>
            <person name="Yang Z.L."/>
            <person name="Xu J."/>
            <person name="Martin F.M."/>
        </authorList>
    </citation>
    <scope>NUCLEOTIDE SEQUENCE</scope>
    <source>
        <strain evidence="3">KKN 215</strain>
    </source>
</reference>
<feature type="compositionally biased region" description="Polar residues" evidence="2">
    <location>
        <begin position="331"/>
        <end position="342"/>
    </location>
</feature>
<feature type="compositionally biased region" description="Pro residues" evidence="2">
    <location>
        <begin position="100"/>
        <end position="116"/>
    </location>
</feature>
<feature type="compositionally biased region" description="Low complexity" evidence="2">
    <location>
        <begin position="154"/>
        <end position="167"/>
    </location>
</feature>
<feature type="region of interest" description="Disordered" evidence="2">
    <location>
        <begin position="392"/>
        <end position="412"/>
    </location>
</feature>
<keyword evidence="4" id="KW-1185">Reference proteome</keyword>
<organism evidence="3 4">
    <name type="scientific">Cristinia sonorae</name>
    <dbReference type="NCBI Taxonomy" id="1940300"/>
    <lineage>
        <taxon>Eukaryota</taxon>
        <taxon>Fungi</taxon>
        <taxon>Dikarya</taxon>
        <taxon>Basidiomycota</taxon>
        <taxon>Agaricomycotina</taxon>
        <taxon>Agaricomycetes</taxon>
        <taxon>Agaricomycetidae</taxon>
        <taxon>Agaricales</taxon>
        <taxon>Pleurotineae</taxon>
        <taxon>Stephanosporaceae</taxon>
        <taxon>Cristinia</taxon>
    </lineage>
</organism>
<feature type="coiled-coil region" evidence="1">
    <location>
        <begin position="348"/>
        <end position="375"/>
    </location>
</feature>
<sequence length="605" mass="68090">MANKKRCHWYDDEGKPRPNAGGQWAGCRRQGSCTFAHPGDSDWPYADPVPPPPRRLLDHYDDYPRSRTKAFSPPRRSPPPPPPRRPPSPPPPPRRARTRSPPPPPRKSSPPRPRTPTGPSNDSVRQRGRIGPEPATTRTIIPPPPALPPKLANSSTMPVSSSSGPSKEPTREERMNAWVDRIKIMSDAVLARGEYLSLEKELHSCQRIAQSWSSIELPSEEKTRFTEHLTTLESQFESKKKELNTLIYRLIDTDFWPITPQNAAVSARGSIEELQSKVQDIYTTIQKMESLRISPNEGTSPPKPPSQLEPQNAGQPSKRRRVESEDVDMDTASTSVVQTPKPATTPDLEALKDRVLELEDKISEIQNDLVQHDDHTRSEIQEEIEKKIEEYGISPAGTVPQPPPQASTSRTTENQYYEVLQSEMRKTDVEIKYIAATLVEMVKGDNERDHKLATVQAENEQMKKEILLLQDMQAKSMKALEDQRLQIDALKAAVTVYVSQSRPEPPPIPSIDEMFTSCRPQLIYAMRQEIQPVLEEMKHALEKLVETRNTEVCNVVLSKLASTLQTIETIAGWMESGRQQDGHKVIEHSVVSGKLEKLGPAERLC</sequence>
<evidence type="ECO:0000256" key="1">
    <source>
        <dbReference type="SAM" id="Coils"/>
    </source>
</evidence>
<protein>
    <recommendedName>
        <fullName evidence="5">C3H1-type domain-containing protein</fullName>
    </recommendedName>
</protein>
<feature type="compositionally biased region" description="Pro residues" evidence="2">
    <location>
        <begin position="75"/>
        <end position="93"/>
    </location>
</feature>
<keyword evidence="1" id="KW-0175">Coiled coil</keyword>
<dbReference type="Proteomes" id="UP000813824">
    <property type="component" value="Unassembled WGS sequence"/>
</dbReference>
<feature type="region of interest" description="Disordered" evidence="2">
    <location>
        <begin position="1"/>
        <end position="173"/>
    </location>
</feature>
<name>A0A8K0UY66_9AGAR</name>
<feature type="region of interest" description="Disordered" evidence="2">
    <location>
        <begin position="293"/>
        <end position="345"/>
    </location>
</feature>
<accession>A0A8K0UY66</accession>
<comment type="caution">
    <text evidence="3">The sequence shown here is derived from an EMBL/GenBank/DDBJ whole genome shotgun (WGS) entry which is preliminary data.</text>
</comment>